<evidence type="ECO:0000313" key="8">
    <source>
        <dbReference type="Proteomes" id="UP000103468"/>
    </source>
</evidence>
<dbReference type="Proteomes" id="UP000103468">
    <property type="component" value="Genome"/>
</dbReference>
<evidence type="ECO:0000256" key="6">
    <source>
        <dbReference type="SAM" id="MobiDB-lite"/>
    </source>
</evidence>
<gene>
    <name evidence="7" type="primary">P</name>
</gene>
<feature type="coiled-coil region" evidence="5">
    <location>
        <begin position="226"/>
        <end position="253"/>
    </location>
</feature>
<dbReference type="Pfam" id="PF03210">
    <property type="entry name" value="Paramyx_P_V_C"/>
    <property type="match status" value="1"/>
</dbReference>
<feature type="region of interest" description="Disordered" evidence="6">
    <location>
        <begin position="164"/>
        <end position="193"/>
    </location>
</feature>
<organism evidence="7 8">
    <name type="scientific">Human parainfluenza virus 4b</name>
    <dbReference type="NCBI Taxonomy" id="11226"/>
    <lineage>
        <taxon>Viruses</taxon>
        <taxon>Riboviria</taxon>
        <taxon>Orthornavirae</taxon>
        <taxon>Negarnaviricota</taxon>
        <taxon>Haploviricotina</taxon>
        <taxon>Monjiviricetes</taxon>
        <taxon>Mononegavirales</taxon>
        <taxon>Paramyxoviridae</taxon>
        <taxon>Rubulavirinae</taxon>
        <taxon>Orthorubulavirus</taxon>
        <taxon>Orthorubulavirus hominis</taxon>
        <taxon>Human orthorubulavirus 4</taxon>
    </lineage>
</organism>
<reference evidence="7 8" key="1">
    <citation type="journal article" date="2014" name="BMC Infect. Dis.">
        <title>Detection of a divergent Parainfluenza 4 virus in an adult patient with influenza like illness using next-generation sequencing.</title>
        <authorList>
            <person name="Bialasiewicz S."/>
            <person name="McVernon J."/>
            <person name="Nolan T."/>
            <person name="Lambert S.B."/>
            <person name="Zhao G."/>
            <person name="Wang D."/>
            <person name="Nissen M.D."/>
            <person name="Sloots T.P."/>
        </authorList>
    </citation>
    <scope>NUCLEOTIDE SEQUENCE [LARGE SCALE GENOMIC DNA]</scope>
    <source>
        <strain evidence="7">QLD-01</strain>
    </source>
</reference>
<evidence type="ECO:0000313" key="7">
    <source>
        <dbReference type="EMBL" id="AIT16058.1"/>
    </source>
</evidence>
<feature type="compositionally biased region" description="Polar residues" evidence="6">
    <location>
        <begin position="136"/>
        <end position="147"/>
    </location>
</feature>
<keyword evidence="4" id="KW-0693">Viral RNA replication</keyword>
<proteinExistence type="inferred from homology"/>
<evidence type="ECO:0000256" key="4">
    <source>
        <dbReference type="ARBA" id="ARBA00022953"/>
    </source>
</evidence>
<dbReference type="Gene3D" id="1.20.5.300">
    <property type="match status" value="1"/>
</dbReference>
<feature type="compositionally biased region" description="Basic and acidic residues" evidence="6">
    <location>
        <begin position="122"/>
        <end position="133"/>
    </location>
</feature>
<dbReference type="InterPro" id="IPR004897">
    <property type="entry name" value="P/V_Pprotein_paramyxoviral"/>
</dbReference>
<keyword evidence="3" id="KW-0597">Phosphoprotein</keyword>
<evidence type="ECO:0000256" key="2">
    <source>
        <dbReference type="ARBA" id="ARBA00020572"/>
    </source>
</evidence>
<feature type="compositionally biased region" description="Polar residues" evidence="6">
    <location>
        <begin position="30"/>
        <end position="44"/>
    </location>
</feature>
<feature type="compositionally biased region" description="Polar residues" evidence="6">
    <location>
        <begin position="165"/>
        <end position="177"/>
    </location>
</feature>
<comment type="similarity">
    <text evidence="1">Belongs to the rubulavirus/avulavirus P protein family.</text>
</comment>
<evidence type="ECO:0000256" key="1">
    <source>
        <dbReference type="ARBA" id="ARBA00009016"/>
    </source>
</evidence>
<evidence type="ECO:0000256" key="5">
    <source>
        <dbReference type="SAM" id="Coils"/>
    </source>
</evidence>
<feature type="region of interest" description="Disordered" evidence="6">
    <location>
        <begin position="29"/>
        <end position="150"/>
    </location>
</feature>
<evidence type="ECO:0000256" key="3">
    <source>
        <dbReference type="ARBA" id="ARBA00022553"/>
    </source>
</evidence>
<dbReference type="EMBL" id="KF908238">
    <property type="protein sequence ID" value="AIT16058.1"/>
    <property type="molecule type" value="Viral_cRNA"/>
</dbReference>
<protein>
    <recommendedName>
        <fullName evidence="2">Phosphoprotein</fullName>
    </recommendedName>
</protein>
<accession>A0A097F1I3</accession>
<keyword evidence="5" id="KW-0175">Coiled coil</keyword>
<feature type="compositionally biased region" description="Basic and acidic residues" evidence="6">
    <location>
        <begin position="45"/>
        <end position="55"/>
    </location>
</feature>
<sequence>MSFEISMEEIDELIETGNLNIDYALKELGATSQLPPNKSPSQTSKTEETNDETRTSKNLASGEAPAHASSPLRSHNEESESGKQSPDGFSMISNRPQTGTLLMGSDTQSPSPSKTYQGLILDAKKRALNEPRRNQKTTNEHGNTNDTRIFKRGGNIATKKEAWVTQDQRSKTQSSFQDIEGNTRFHGSTEEPQYQSGAIHVAHQSNQPPLSKSVHVEDVPKFANCASEILDAIKALEVRLDRIEGKVDKIMLTQNTIQQTKNDTQQIKGSLATIEGLITTMKIMDPGVPSKVSLRSLNKGPEQVPIIVTGTGDVSKFVDQDNTITLDPLARPILSGTKQTTDERRAGVRIDALKITVSEMIRDLFGDCDKSRKLLESINMATTEQEINLIKTNALRSIT</sequence>
<name>A0A097F1I3_9MONO</name>
<feature type="compositionally biased region" description="Polar residues" evidence="6">
    <location>
        <begin position="91"/>
        <end position="116"/>
    </location>
</feature>